<dbReference type="Pfam" id="PF04149">
    <property type="entry name" value="DUF397"/>
    <property type="match status" value="1"/>
</dbReference>
<dbReference type="EMBL" id="FNKO01000002">
    <property type="protein sequence ID" value="SDR17788.1"/>
    <property type="molecule type" value="Genomic_DNA"/>
</dbReference>
<protein>
    <recommendedName>
        <fullName evidence="1">DUF397 domain-containing protein</fullName>
    </recommendedName>
</protein>
<dbReference type="OrthoDB" id="3699524at2"/>
<gene>
    <name evidence="2" type="ORF">SAMN04489718_3949</name>
</gene>
<sequence>MFDTGWIKSSRSSGGSANCAEVRLTSTGAEVRDSKNPEEAVHTFSGVAVLRGRHQCRAVRGHVPARLTRPRQRTPRGVSSSA</sequence>
<evidence type="ECO:0000313" key="2">
    <source>
        <dbReference type="EMBL" id="SDR17788.1"/>
    </source>
</evidence>
<feature type="domain" description="DUF397" evidence="1">
    <location>
        <begin position="5"/>
        <end position="46"/>
    </location>
</feature>
<evidence type="ECO:0000259" key="1">
    <source>
        <dbReference type="Pfam" id="PF04149"/>
    </source>
</evidence>
<dbReference type="AlphaFoldDB" id="A0A1H1GY51"/>
<name>A0A1H1GY51_9ACTN</name>
<accession>A0A1H1GY51</accession>
<dbReference type="InterPro" id="IPR007278">
    <property type="entry name" value="DUF397"/>
</dbReference>
<proteinExistence type="predicted"/>
<reference evidence="3" key="1">
    <citation type="submission" date="2016-10" db="EMBL/GenBank/DDBJ databases">
        <authorList>
            <person name="Varghese N."/>
            <person name="Submissions S."/>
        </authorList>
    </citation>
    <scope>NUCLEOTIDE SEQUENCE [LARGE SCALE GENOMIC DNA]</scope>
    <source>
        <strain evidence="3">DSM 45459</strain>
    </source>
</reference>
<keyword evidence="3" id="KW-1185">Reference proteome</keyword>
<dbReference type="Proteomes" id="UP000199301">
    <property type="component" value="Unassembled WGS sequence"/>
</dbReference>
<organism evidence="2 3">
    <name type="scientific">Actinopolyspora saharensis</name>
    <dbReference type="NCBI Taxonomy" id="995062"/>
    <lineage>
        <taxon>Bacteria</taxon>
        <taxon>Bacillati</taxon>
        <taxon>Actinomycetota</taxon>
        <taxon>Actinomycetes</taxon>
        <taxon>Actinopolysporales</taxon>
        <taxon>Actinopolysporaceae</taxon>
        <taxon>Actinopolyspora</taxon>
    </lineage>
</organism>
<dbReference type="RefSeq" id="WP_092526620.1">
    <property type="nucleotide sequence ID" value="NZ_FNKO01000002.1"/>
</dbReference>
<evidence type="ECO:0000313" key="3">
    <source>
        <dbReference type="Proteomes" id="UP000199301"/>
    </source>
</evidence>